<evidence type="ECO:0000259" key="6">
    <source>
        <dbReference type="Pfam" id="PF00999"/>
    </source>
</evidence>
<evidence type="ECO:0000313" key="8">
    <source>
        <dbReference type="Proteomes" id="UP000019140"/>
    </source>
</evidence>
<dbReference type="Pfam" id="PF00999">
    <property type="entry name" value="Na_H_Exchanger"/>
    <property type="match status" value="1"/>
</dbReference>
<evidence type="ECO:0000256" key="4">
    <source>
        <dbReference type="ARBA" id="ARBA00023136"/>
    </source>
</evidence>
<protein>
    <recommendedName>
        <fullName evidence="6">Cation/H+ exchanger transmembrane domain-containing protein</fullName>
    </recommendedName>
</protein>
<evidence type="ECO:0000256" key="1">
    <source>
        <dbReference type="ARBA" id="ARBA00004141"/>
    </source>
</evidence>
<feature type="transmembrane region" description="Helical" evidence="5">
    <location>
        <begin position="58"/>
        <end position="76"/>
    </location>
</feature>
<dbReference type="GO" id="GO:1902600">
    <property type="term" value="P:proton transmembrane transport"/>
    <property type="evidence" value="ECO:0007669"/>
    <property type="project" value="InterPro"/>
</dbReference>
<sequence length="416" mass="43697">MWLNEIITLILLFATAAGGGWVASRCRMPPLVGMLAAGLVLRNLPGELLQVLPDRWSVALRLLALTVLLLRAGLGLDLEALRRLQGALLRLALLPNLAEAITIAAVAYFVLGLPPIWSLLLGFVIAAVSLAVVVPGLLDLQLRQYGTAKGIPTMVLAAASFDNVLSITGFGICLSLLFGGQSDISLTASLLRAPLEILLGLGGGIVVGLVCVGLRQTPVWLRFTLLLTLGLAVVFTGWILGMTGGGSLAAMTLGAVAARGWQQAPDPVAVAMGRLWTFAQPLLFGLIGAAVVLSRIEFAYIRIGLMILALGLLARLTIAYVAVYGAGFNLHERLFIALAWSPKATVQAAVGALALDLARHHQAGAQAEIYGLQVLTLAVLAIICTSPIGALAISRSGPRWLQQNREHPLPGRIDAG</sequence>
<feature type="transmembrane region" description="Helical" evidence="5">
    <location>
        <begin position="219"/>
        <end position="241"/>
    </location>
</feature>
<feature type="transmembrane region" description="Helical" evidence="5">
    <location>
        <begin position="150"/>
        <end position="178"/>
    </location>
</feature>
<dbReference type="PANTHER" id="PTHR31102:SF1">
    <property type="entry name" value="CATION_H+ EXCHANGER DOMAIN-CONTAINING PROTEIN"/>
    <property type="match status" value="1"/>
</dbReference>
<dbReference type="GO" id="GO:0016020">
    <property type="term" value="C:membrane"/>
    <property type="evidence" value="ECO:0007669"/>
    <property type="project" value="UniProtKB-SubCell"/>
</dbReference>
<name>W4MCE6_9BACT</name>
<dbReference type="PANTHER" id="PTHR31102">
    <property type="match status" value="1"/>
</dbReference>
<keyword evidence="4 5" id="KW-0472">Membrane</keyword>
<comment type="caution">
    <text evidence="7">The sequence shown here is derived from an EMBL/GenBank/DDBJ whole genome shotgun (WGS) entry which is preliminary data.</text>
</comment>
<organism evidence="7 8">
    <name type="scientific">Candidatus Entotheonella gemina</name>
    <dbReference type="NCBI Taxonomy" id="1429439"/>
    <lineage>
        <taxon>Bacteria</taxon>
        <taxon>Pseudomonadati</taxon>
        <taxon>Nitrospinota/Tectimicrobiota group</taxon>
        <taxon>Candidatus Tectimicrobiota</taxon>
        <taxon>Candidatus Entotheonellia</taxon>
        <taxon>Candidatus Entotheonellales</taxon>
        <taxon>Candidatus Entotheonellaceae</taxon>
        <taxon>Candidatus Entotheonella</taxon>
    </lineage>
</organism>
<dbReference type="InterPro" id="IPR006153">
    <property type="entry name" value="Cation/H_exchanger_TM"/>
</dbReference>
<dbReference type="InterPro" id="IPR038770">
    <property type="entry name" value="Na+/solute_symporter_sf"/>
</dbReference>
<gene>
    <name evidence="7" type="ORF">ETSY2_10260</name>
</gene>
<dbReference type="GO" id="GO:0015297">
    <property type="term" value="F:antiporter activity"/>
    <property type="evidence" value="ECO:0007669"/>
    <property type="project" value="InterPro"/>
</dbReference>
<feature type="transmembrane region" description="Helical" evidence="5">
    <location>
        <begin position="116"/>
        <end position="138"/>
    </location>
</feature>
<keyword evidence="3 5" id="KW-1133">Transmembrane helix</keyword>
<reference evidence="7 8" key="1">
    <citation type="journal article" date="2014" name="Nature">
        <title>An environmental bacterial taxon with a large and distinct metabolic repertoire.</title>
        <authorList>
            <person name="Wilson M.C."/>
            <person name="Mori T."/>
            <person name="Ruckert C."/>
            <person name="Uria A.R."/>
            <person name="Helf M.J."/>
            <person name="Takada K."/>
            <person name="Gernert C."/>
            <person name="Steffens U.A."/>
            <person name="Heycke N."/>
            <person name="Schmitt S."/>
            <person name="Rinke C."/>
            <person name="Helfrich E.J."/>
            <person name="Brachmann A.O."/>
            <person name="Gurgui C."/>
            <person name="Wakimoto T."/>
            <person name="Kracht M."/>
            <person name="Crusemann M."/>
            <person name="Hentschel U."/>
            <person name="Abe I."/>
            <person name="Matsunaga S."/>
            <person name="Kalinowski J."/>
            <person name="Takeyama H."/>
            <person name="Piel J."/>
        </authorList>
    </citation>
    <scope>NUCLEOTIDE SEQUENCE [LARGE SCALE GENOMIC DNA]</scope>
    <source>
        <strain evidence="8">TSY2</strain>
    </source>
</reference>
<proteinExistence type="predicted"/>
<dbReference type="AlphaFoldDB" id="W4MCE6"/>
<evidence type="ECO:0000256" key="5">
    <source>
        <dbReference type="SAM" id="Phobius"/>
    </source>
</evidence>
<dbReference type="Gene3D" id="1.20.1530.20">
    <property type="match status" value="1"/>
</dbReference>
<evidence type="ECO:0000313" key="7">
    <source>
        <dbReference type="EMBL" id="ETX07606.1"/>
    </source>
</evidence>
<keyword evidence="8" id="KW-1185">Reference proteome</keyword>
<evidence type="ECO:0000256" key="3">
    <source>
        <dbReference type="ARBA" id="ARBA00022989"/>
    </source>
</evidence>
<feature type="transmembrane region" description="Helical" evidence="5">
    <location>
        <begin position="305"/>
        <end position="328"/>
    </location>
</feature>
<feature type="transmembrane region" description="Helical" evidence="5">
    <location>
        <begin position="88"/>
        <end position="110"/>
    </location>
</feature>
<evidence type="ECO:0000256" key="2">
    <source>
        <dbReference type="ARBA" id="ARBA00022692"/>
    </source>
</evidence>
<dbReference type="HOGENOM" id="CLU_018415_4_1_7"/>
<feature type="transmembrane region" description="Helical" evidence="5">
    <location>
        <begin position="275"/>
        <end position="293"/>
    </location>
</feature>
<feature type="domain" description="Cation/H+ exchanger transmembrane" evidence="6">
    <location>
        <begin position="14"/>
        <end position="392"/>
    </location>
</feature>
<feature type="transmembrane region" description="Helical" evidence="5">
    <location>
        <begin position="6"/>
        <end position="24"/>
    </location>
</feature>
<dbReference type="Proteomes" id="UP000019140">
    <property type="component" value="Unassembled WGS sequence"/>
</dbReference>
<feature type="transmembrane region" description="Helical" evidence="5">
    <location>
        <begin position="370"/>
        <end position="393"/>
    </location>
</feature>
<dbReference type="EMBL" id="AZHX01000417">
    <property type="protein sequence ID" value="ETX07606.1"/>
    <property type="molecule type" value="Genomic_DNA"/>
</dbReference>
<comment type="subcellular location">
    <subcellularLocation>
        <location evidence="1">Membrane</location>
        <topology evidence="1">Multi-pass membrane protein</topology>
    </subcellularLocation>
</comment>
<feature type="transmembrane region" description="Helical" evidence="5">
    <location>
        <begin position="190"/>
        <end position="212"/>
    </location>
</feature>
<dbReference type="InterPro" id="IPR051843">
    <property type="entry name" value="CPA1_transporter"/>
</dbReference>
<accession>W4MCE6</accession>
<keyword evidence="2 5" id="KW-0812">Transmembrane</keyword>